<protein>
    <recommendedName>
        <fullName evidence="3">Histidine kinase domain-containing protein</fullName>
    </recommendedName>
</protein>
<keyword evidence="2" id="KW-0812">Transmembrane</keyword>
<dbReference type="EMBL" id="JAQMWT010000310">
    <property type="protein sequence ID" value="KAJ8605744.1"/>
    <property type="molecule type" value="Genomic_DNA"/>
</dbReference>
<proteinExistence type="predicted"/>
<dbReference type="Gene3D" id="3.40.50.2300">
    <property type="match status" value="1"/>
</dbReference>
<evidence type="ECO:0000313" key="5">
    <source>
        <dbReference type="Proteomes" id="UP001230188"/>
    </source>
</evidence>
<dbReference type="InterPro" id="IPR005467">
    <property type="entry name" value="His_kinase_dom"/>
</dbReference>
<name>A0AAD7XK86_9STRA</name>
<accession>A0AAD7XK86</accession>
<feature type="transmembrane region" description="Helical" evidence="2">
    <location>
        <begin position="185"/>
        <end position="206"/>
    </location>
</feature>
<keyword evidence="2" id="KW-0472">Membrane</keyword>
<evidence type="ECO:0000313" key="4">
    <source>
        <dbReference type="EMBL" id="KAJ8605744.1"/>
    </source>
</evidence>
<comment type="caution">
    <text evidence="4">The sequence shown here is derived from an EMBL/GenBank/DDBJ whole genome shotgun (WGS) entry which is preliminary data.</text>
</comment>
<dbReference type="Gene3D" id="3.30.565.10">
    <property type="entry name" value="Histidine kinase-like ATPase, C-terminal domain"/>
    <property type="match status" value="1"/>
</dbReference>
<dbReference type="PANTHER" id="PTHR43547:SF2">
    <property type="entry name" value="HYBRID SIGNAL TRANSDUCTION HISTIDINE KINASE C"/>
    <property type="match status" value="1"/>
</dbReference>
<evidence type="ECO:0000256" key="1">
    <source>
        <dbReference type="ARBA" id="ARBA00022553"/>
    </source>
</evidence>
<evidence type="ECO:0000259" key="3">
    <source>
        <dbReference type="PROSITE" id="PS50109"/>
    </source>
</evidence>
<dbReference type="Pfam" id="PF02518">
    <property type="entry name" value="HATPase_c"/>
    <property type="match status" value="1"/>
</dbReference>
<dbReference type="PANTHER" id="PTHR43547">
    <property type="entry name" value="TWO-COMPONENT HISTIDINE KINASE"/>
    <property type="match status" value="1"/>
</dbReference>
<evidence type="ECO:0000256" key="2">
    <source>
        <dbReference type="SAM" id="Phobius"/>
    </source>
</evidence>
<gene>
    <name evidence="4" type="ORF">CTAYLR_008472</name>
</gene>
<dbReference type="SMART" id="SM00387">
    <property type="entry name" value="HATPase_c"/>
    <property type="match status" value="1"/>
</dbReference>
<dbReference type="GO" id="GO:0000155">
    <property type="term" value="F:phosphorelay sensor kinase activity"/>
    <property type="evidence" value="ECO:0007669"/>
    <property type="project" value="TreeGrafter"/>
</dbReference>
<dbReference type="PROSITE" id="PS50109">
    <property type="entry name" value="HIS_KIN"/>
    <property type="match status" value="1"/>
</dbReference>
<dbReference type="AlphaFoldDB" id="A0AAD7XK86"/>
<organism evidence="4 5">
    <name type="scientific">Chrysophaeum taylorii</name>
    <dbReference type="NCBI Taxonomy" id="2483200"/>
    <lineage>
        <taxon>Eukaryota</taxon>
        <taxon>Sar</taxon>
        <taxon>Stramenopiles</taxon>
        <taxon>Ochrophyta</taxon>
        <taxon>Pelagophyceae</taxon>
        <taxon>Pelagomonadales</taxon>
        <taxon>Pelagomonadaceae</taxon>
        <taxon>Chrysophaeum</taxon>
    </lineage>
</organism>
<sequence length="618" mass="68254">MRVKALTVTVLVSVAVAALALCLAFSFVSTKTTKSAIWLLDKCFKYQQDMKNDLLDIRLTATQYAFGNGSDVRSKIEALVAATDERGSMFESQFQIARRQSASLCECDNQWDRFSEQYDFTVGVIDRALNDYATFFLPRDNAYFAKVFAITSSDEMMSSEDRKLDARFDIFKDCVLRVSRRSRRVVLAIAVITVFVTLACIAALGASRMRVHEEKEAELAAQDKLARQQAHEMKNKFSPAMSCLQAVLDATTLDDYERLKDDVATSLALIFEVQSLHQATLDCYRIFRNQYTVKEEIFDVCTFMDERLKAEKAIAKAHNNNSAVHFEATLPDDYRNCDAVHIETDHYILSHIVTNFLSNSRKNTYEGVIRLEFCGSDGRGRLVFAVRDDGVGVPEAMRPKLFDSGVTTGDTRGSGLGLPSRVQNANGEGGFTGGFSLFEFAVCGRVVTTDPSKEIDGIAQVVVQPATNDPGLPDFLRVVVIDDSGINRRCLINSLDKARALAGATQWTFDEYETIEAAKPVLRMLASDPKVVVTLDENLQSRGGVITGSQAIRWLKSECAFVGVIVSASGDPEVSELHLQLGASVAWGKPAPQPAVAKSDLETCFSRDVHTGFGIRDI</sequence>
<keyword evidence="1" id="KW-0597">Phosphoprotein</keyword>
<dbReference type="Proteomes" id="UP001230188">
    <property type="component" value="Unassembled WGS sequence"/>
</dbReference>
<keyword evidence="2" id="KW-1133">Transmembrane helix</keyword>
<feature type="domain" description="Histidine kinase" evidence="3">
    <location>
        <begin position="228"/>
        <end position="418"/>
    </location>
</feature>
<keyword evidence="5" id="KW-1185">Reference proteome</keyword>
<dbReference type="SUPFAM" id="SSF55874">
    <property type="entry name" value="ATPase domain of HSP90 chaperone/DNA topoisomerase II/histidine kinase"/>
    <property type="match status" value="1"/>
</dbReference>
<dbReference type="InterPro" id="IPR003594">
    <property type="entry name" value="HATPase_dom"/>
</dbReference>
<dbReference type="InterPro" id="IPR036890">
    <property type="entry name" value="HATPase_C_sf"/>
</dbReference>
<reference evidence="4" key="1">
    <citation type="submission" date="2023-01" db="EMBL/GenBank/DDBJ databases">
        <title>Metagenome sequencing of chrysophaentin producing Chrysophaeum taylorii.</title>
        <authorList>
            <person name="Davison J."/>
            <person name="Bewley C."/>
        </authorList>
    </citation>
    <scope>NUCLEOTIDE SEQUENCE</scope>
    <source>
        <strain evidence="4">NIES-1699</strain>
    </source>
</reference>